<comment type="subcellular location">
    <subcellularLocation>
        <location evidence="6">Cytoplasm</location>
    </subcellularLocation>
    <subcellularLocation>
        <location evidence="6">Cytoplasm</location>
        <location evidence="6">P-body</location>
    </subcellularLocation>
</comment>
<gene>
    <name evidence="6" type="primary">LSM1</name>
    <name evidence="8" type="ORF">KFE25_004852</name>
</gene>
<dbReference type="EMBL" id="JAGTXO010000016">
    <property type="protein sequence ID" value="KAG8463341.1"/>
    <property type="molecule type" value="Genomic_DNA"/>
</dbReference>
<dbReference type="GO" id="GO:0003729">
    <property type="term" value="F:mRNA binding"/>
    <property type="evidence" value="ECO:0007669"/>
    <property type="project" value="TreeGrafter"/>
</dbReference>
<dbReference type="PROSITE" id="PS52002">
    <property type="entry name" value="SM"/>
    <property type="match status" value="1"/>
</dbReference>
<dbReference type="InterPro" id="IPR034104">
    <property type="entry name" value="Lsm1"/>
</dbReference>
<dbReference type="Proteomes" id="UP000751190">
    <property type="component" value="Unassembled WGS sequence"/>
</dbReference>
<dbReference type="GO" id="GO:0000932">
    <property type="term" value="C:P-body"/>
    <property type="evidence" value="ECO:0007669"/>
    <property type="project" value="UniProtKB-SubCell"/>
</dbReference>
<comment type="subunit">
    <text evidence="6">LSm subunits form a heteromer with a donut shape.</text>
</comment>
<keyword evidence="2 6" id="KW-0963">Cytoplasm</keyword>
<dbReference type="InterPro" id="IPR010920">
    <property type="entry name" value="LSM_dom_sf"/>
</dbReference>
<keyword evidence="5 6" id="KW-0687">Ribonucleoprotein</keyword>
<keyword evidence="9" id="KW-1185">Reference proteome</keyword>
<protein>
    <recommendedName>
        <fullName evidence="6">U6 snRNA-associated Sm-like protein LSm1</fullName>
    </recommendedName>
</protein>
<dbReference type="GO" id="GO:0006397">
    <property type="term" value="P:mRNA processing"/>
    <property type="evidence" value="ECO:0007669"/>
    <property type="project" value="UniProtKB-UniRule"/>
</dbReference>
<dbReference type="AlphaFoldDB" id="A0A8J6C9T1"/>
<evidence type="ECO:0000256" key="1">
    <source>
        <dbReference type="ARBA" id="ARBA00006850"/>
    </source>
</evidence>
<feature type="domain" description="Sm" evidence="7">
    <location>
        <begin position="7"/>
        <end position="82"/>
    </location>
</feature>
<evidence type="ECO:0000256" key="6">
    <source>
        <dbReference type="RuleBase" id="RU365047"/>
    </source>
</evidence>
<evidence type="ECO:0000256" key="4">
    <source>
        <dbReference type="ARBA" id="ARBA00022884"/>
    </source>
</evidence>
<dbReference type="InterPro" id="IPR047575">
    <property type="entry name" value="Sm"/>
</dbReference>
<dbReference type="InterPro" id="IPR001163">
    <property type="entry name" value="Sm_dom_euk/arc"/>
</dbReference>
<dbReference type="OMA" id="RVGHRAW"/>
<evidence type="ECO:0000313" key="8">
    <source>
        <dbReference type="EMBL" id="KAG8463341.1"/>
    </source>
</evidence>
<dbReference type="Gene3D" id="2.30.30.100">
    <property type="match status" value="1"/>
</dbReference>
<proteinExistence type="inferred from homology"/>
<evidence type="ECO:0000313" key="9">
    <source>
        <dbReference type="Proteomes" id="UP000751190"/>
    </source>
</evidence>
<organism evidence="8 9">
    <name type="scientific">Diacronema lutheri</name>
    <name type="common">Unicellular marine alga</name>
    <name type="synonym">Monochrysis lutheri</name>
    <dbReference type="NCBI Taxonomy" id="2081491"/>
    <lineage>
        <taxon>Eukaryota</taxon>
        <taxon>Haptista</taxon>
        <taxon>Haptophyta</taxon>
        <taxon>Pavlovophyceae</taxon>
        <taxon>Pavlovales</taxon>
        <taxon>Pavlovaceae</taxon>
        <taxon>Diacronema</taxon>
    </lineage>
</organism>
<evidence type="ECO:0000256" key="3">
    <source>
        <dbReference type="ARBA" id="ARBA00022664"/>
    </source>
</evidence>
<dbReference type="SUPFAM" id="SSF50182">
    <property type="entry name" value="Sm-like ribonucleoproteins"/>
    <property type="match status" value="1"/>
</dbReference>
<dbReference type="PANTHER" id="PTHR15588">
    <property type="entry name" value="LSM1"/>
    <property type="match status" value="1"/>
</dbReference>
<comment type="similarity">
    <text evidence="1 6">Belongs to the snRNP Sm proteins family.</text>
</comment>
<keyword evidence="4 6" id="KW-0694">RNA-binding</keyword>
<dbReference type="CDD" id="cd01728">
    <property type="entry name" value="LSm1"/>
    <property type="match status" value="1"/>
</dbReference>
<name>A0A8J6C9T1_DIALT</name>
<dbReference type="GO" id="GO:0000290">
    <property type="term" value="P:deadenylation-dependent decapping of nuclear-transcribed mRNA"/>
    <property type="evidence" value="ECO:0007669"/>
    <property type="project" value="TreeGrafter"/>
</dbReference>
<dbReference type="Pfam" id="PF01423">
    <property type="entry name" value="LSM"/>
    <property type="match status" value="1"/>
</dbReference>
<comment type="function">
    <text evidence="6">Probably involved with other LSm subunits in the general process of degradation of mRNAs.</text>
</comment>
<accession>A0A8J6C9T1</accession>
<dbReference type="GO" id="GO:1990904">
    <property type="term" value="C:ribonucleoprotein complex"/>
    <property type="evidence" value="ECO:0007669"/>
    <property type="project" value="UniProtKB-KW"/>
</dbReference>
<evidence type="ECO:0000259" key="7">
    <source>
        <dbReference type="PROSITE" id="PS52002"/>
    </source>
</evidence>
<comment type="caution">
    <text evidence="8">The sequence shown here is derived from an EMBL/GenBank/DDBJ whole genome shotgun (WGS) entry which is preliminary data.</text>
</comment>
<dbReference type="SMART" id="SM00651">
    <property type="entry name" value="Sm"/>
    <property type="match status" value="1"/>
</dbReference>
<sequence>MSQGFFPGTASLVEDIDKRLLVVLRDGRKIIGTLRSFDQFSNIVLETTVERIIVSGQFADLPLGLYVVRGENIVLLGPVDEEKEANLQQLERVDVDTILAAKRAAEEAERLKAELTKQLRVDWLRDDGLFD</sequence>
<dbReference type="InterPro" id="IPR044642">
    <property type="entry name" value="PTHR15588"/>
</dbReference>
<keyword evidence="3 6" id="KW-0507">mRNA processing</keyword>
<dbReference type="GO" id="GO:1990726">
    <property type="term" value="C:Lsm1-7-Pat1 complex"/>
    <property type="evidence" value="ECO:0007669"/>
    <property type="project" value="TreeGrafter"/>
</dbReference>
<evidence type="ECO:0000256" key="5">
    <source>
        <dbReference type="ARBA" id="ARBA00023274"/>
    </source>
</evidence>
<dbReference type="OrthoDB" id="10263346at2759"/>
<evidence type="ECO:0000256" key="2">
    <source>
        <dbReference type="ARBA" id="ARBA00022490"/>
    </source>
</evidence>
<reference evidence="8" key="1">
    <citation type="submission" date="2021-05" db="EMBL/GenBank/DDBJ databases">
        <title>The genome of the haptophyte Pavlova lutheri (Diacronema luteri, Pavlovales) - a model for lipid biosynthesis in eukaryotic algae.</title>
        <authorList>
            <person name="Hulatt C.J."/>
            <person name="Posewitz M.C."/>
        </authorList>
    </citation>
    <scope>NUCLEOTIDE SEQUENCE</scope>
    <source>
        <strain evidence="8">NIVA-4/92</strain>
    </source>
</reference>
<dbReference type="PANTHER" id="PTHR15588:SF8">
    <property type="entry name" value="U6 SNRNA-ASSOCIATED SM-LIKE PROTEIN LSM1"/>
    <property type="match status" value="1"/>
</dbReference>